<evidence type="ECO:0000313" key="1">
    <source>
        <dbReference type="EMBL" id="EMM79817.1"/>
    </source>
</evidence>
<reference evidence="1 2" key="1">
    <citation type="submission" date="2013-01" db="EMBL/GenBank/DDBJ databases">
        <authorList>
            <person name="Harkins D.M."/>
            <person name="Durkin A.S."/>
            <person name="Brinkac L.M."/>
            <person name="Haft D.H."/>
            <person name="Selengut J.D."/>
            <person name="Sanka R."/>
            <person name="DePew J."/>
            <person name="Purushe J."/>
            <person name="Hospenthal D.R."/>
            <person name="Murray C.K."/>
            <person name="Pimentel G."/>
            <person name="Wasfy M."/>
            <person name="Parker T."/>
            <person name="Miller R.S."/>
            <person name="Vinetz J.M."/>
            <person name="Sutton G.G."/>
            <person name="Nierman W.C."/>
            <person name="Fouts D.E."/>
        </authorList>
    </citation>
    <scope>NUCLEOTIDE SEQUENCE [LARGE SCALE GENOMIC DNA]</scope>
    <source>
        <strain evidence="1 2">2006001854</strain>
    </source>
</reference>
<accession>M6G8X4</accession>
<comment type="caution">
    <text evidence="1">The sequence shown here is derived from an EMBL/GenBank/DDBJ whole genome shotgun (WGS) entry which is preliminary data.</text>
</comment>
<sequence length="38" mass="4245">MTKILLGLCPDLCFQNVGIAFKVINNVGLSLKEMQKHK</sequence>
<dbReference type="EMBL" id="AFLW02000221">
    <property type="protein sequence ID" value="EMM79817.1"/>
    <property type="molecule type" value="Genomic_DNA"/>
</dbReference>
<dbReference type="AlphaFoldDB" id="M6G8X4"/>
<organism evidence="1 2">
    <name type="scientific">Leptospira interrogans str. 2006001854</name>
    <dbReference type="NCBI Taxonomy" id="1001590"/>
    <lineage>
        <taxon>Bacteria</taxon>
        <taxon>Pseudomonadati</taxon>
        <taxon>Spirochaetota</taxon>
        <taxon>Spirochaetia</taxon>
        <taxon>Leptospirales</taxon>
        <taxon>Leptospiraceae</taxon>
        <taxon>Leptospira</taxon>
    </lineage>
</organism>
<name>M6G8X4_LEPIR</name>
<protein>
    <submittedName>
        <fullName evidence="1">Uncharacterized protein</fullName>
    </submittedName>
</protein>
<evidence type="ECO:0000313" key="2">
    <source>
        <dbReference type="Proteomes" id="UP000012128"/>
    </source>
</evidence>
<proteinExistence type="predicted"/>
<gene>
    <name evidence="1" type="ORF">LEP1GSC037_5682</name>
</gene>
<dbReference type="Proteomes" id="UP000012128">
    <property type="component" value="Unassembled WGS sequence"/>
</dbReference>